<name>A0ACB8SNS8_9AGAM</name>
<proteinExistence type="predicted"/>
<organism evidence="1 2">
    <name type="scientific">Artomyces pyxidatus</name>
    <dbReference type="NCBI Taxonomy" id="48021"/>
    <lineage>
        <taxon>Eukaryota</taxon>
        <taxon>Fungi</taxon>
        <taxon>Dikarya</taxon>
        <taxon>Basidiomycota</taxon>
        <taxon>Agaricomycotina</taxon>
        <taxon>Agaricomycetes</taxon>
        <taxon>Russulales</taxon>
        <taxon>Auriscalpiaceae</taxon>
        <taxon>Artomyces</taxon>
    </lineage>
</organism>
<dbReference type="EMBL" id="MU277248">
    <property type="protein sequence ID" value="KAI0057381.1"/>
    <property type="molecule type" value="Genomic_DNA"/>
</dbReference>
<evidence type="ECO:0000313" key="2">
    <source>
        <dbReference type="Proteomes" id="UP000814140"/>
    </source>
</evidence>
<sequence length="139" mass="15735">MVECVFPLPDSGAIIYKNIEDVDVASARYHVPAATDNPLFDAFFISRGKSGKAKARTLWICRMITAKRREGPRGGYSLISQLRRRIAGRFKCKVEVKYALVMPLSLPREYHWDLPVGWSEPGVKGDVYCLPLVPASWFF</sequence>
<evidence type="ECO:0000313" key="1">
    <source>
        <dbReference type="EMBL" id="KAI0057381.1"/>
    </source>
</evidence>
<accession>A0ACB8SNS8</accession>
<reference evidence="1" key="1">
    <citation type="submission" date="2021-03" db="EMBL/GenBank/DDBJ databases">
        <authorList>
            <consortium name="DOE Joint Genome Institute"/>
            <person name="Ahrendt S."/>
            <person name="Looney B.P."/>
            <person name="Miyauchi S."/>
            <person name="Morin E."/>
            <person name="Drula E."/>
            <person name="Courty P.E."/>
            <person name="Chicoki N."/>
            <person name="Fauchery L."/>
            <person name="Kohler A."/>
            <person name="Kuo A."/>
            <person name="Labutti K."/>
            <person name="Pangilinan J."/>
            <person name="Lipzen A."/>
            <person name="Riley R."/>
            <person name="Andreopoulos W."/>
            <person name="He G."/>
            <person name="Johnson J."/>
            <person name="Barry K.W."/>
            <person name="Grigoriev I.V."/>
            <person name="Nagy L."/>
            <person name="Hibbett D."/>
            <person name="Henrissat B."/>
            <person name="Matheny P.B."/>
            <person name="Labbe J."/>
            <person name="Martin F."/>
        </authorList>
    </citation>
    <scope>NUCLEOTIDE SEQUENCE</scope>
    <source>
        <strain evidence="1">HHB10654</strain>
    </source>
</reference>
<dbReference type="Proteomes" id="UP000814140">
    <property type="component" value="Unassembled WGS sequence"/>
</dbReference>
<reference evidence="1" key="2">
    <citation type="journal article" date="2022" name="New Phytol.">
        <title>Evolutionary transition to the ectomycorrhizal habit in the genomes of a hyperdiverse lineage of mushroom-forming fungi.</title>
        <authorList>
            <person name="Looney B."/>
            <person name="Miyauchi S."/>
            <person name="Morin E."/>
            <person name="Drula E."/>
            <person name="Courty P.E."/>
            <person name="Kohler A."/>
            <person name="Kuo A."/>
            <person name="LaButti K."/>
            <person name="Pangilinan J."/>
            <person name="Lipzen A."/>
            <person name="Riley R."/>
            <person name="Andreopoulos W."/>
            <person name="He G."/>
            <person name="Johnson J."/>
            <person name="Nolan M."/>
            <person name="Tritt A."/>
            <person name="Barry K.W."/>
            <person name="Grigoriev I.V."/>
            <person name="Nagy L.G."/>
            <person name="Hibbett D."/>
            <person name="Henrissat B."/>
            <person name="Matheny P.B."/>
            <person name="Labbe J."/>
            <person name="Martin F.M."/>
        </authorList>
    </citation>
    <scope>NUCLEOTIDE SEQUENCE</scope>
    <source>
        <strain evidence="1">HHB10654</strain>
    </source>
</reference>
<comment type="caution">
    <text evidence="1">The sequence shown here is derived from an EMBL/GenBank/DDBJ whole genome shotgun (WGS) entry which is preliminary data.</text>
</comment>
<keyword evidence="2" id="KW-1185">Reference proteome</keyword>
<protein>
    <submittedName>
        <fullName evidence="1">Uncharacterized protein</fullName>
    </submittedName>
</protein>
<gene>
    <name evidence="1" type="ORF">BV25DRAFT_1831220</name>
</gene>